<dbReference type="SMART" id="SM00850">
    <property type="entry name" value="LytTR"/>
    <property type="match status" value="1"/>
</dbReference>
<feature type="domain" description="HTH LytTR-type" evidence="5">
    <location>
        <begin position="125"/>
        <end position="225"/>
    </location>
</feature>
<dbReference type="InterPro" id="IPR058245">
    <property type="entry name" value="NreC/VraR/RcsB-like_REC"/>
</dbReference>
<evidence type="ECO:0000259" key="5">
    <source>
        <dbReference type="PROSITE" id="PS50930"/>
    </source>
</evidence>
<comment type="function">
    <text evidence="2">May play the central regulatory role in sporulation. It may be an element of the effector pathway responsible for the activation of sporulation genes in response to nutritional stress. Spo0A may act in concert with spo0H (a sigma factor) to control the expression of some genes that are critical to the sporulation process.</text>
</comment>
<protein>
    <recommendedName>
        <fullName evidence="1">Stage 0 sporulation protein A homolog</fullName>
    </recommendedName>
</protein>
<dbReference type="EMBL" id="JACOPG010000003">
    <property type="protein sequence ID" value="MBC5686699.1"/>
    <property type="molecule type" value="Genomic_DNA"/>
</dbReference>
<name>A0ABR7GGX3_9FIRM</name>
<evidence type="ECO:0000259" key="4">
    <source>
        <dbReference type="PROSITE" id="PS50110"/>
    </source>
</evidence>
<dbReference type="SUPFAM" id="SSF52172">
    <property type="entry name" value="CheY-like"/>
    <property type="match status" value="1"/>
</dbReference>
<dbReference type="InterPro" id="IPR046947">
    <property type="entry name" value="LytR-like"/>
</dbReference>
<gene>
    <name evidence="6" type="ORF">H8R94_08825</name>
</gene>
<dbReference type="PROSITE" id="PS50110">
    <property type="entry name" value="RESPONSE_REGULATORY"/>
    <property type="match status" value="1"/>
</dbReference>
<dbReference type="InterPro" id="IPR007492">
    <property type="entry name" value="LytTR_DNA-bd_dom"/>
</dbReference>
<dbReference type="Proteomes" id="UP000643810">
    <property type="component" value="Unassembled WGS sequence"/>
</dbReference>
<sequence>MKIAVVDDEPLWQQKTVDVIENKYGLDAPHIDRYSSGRELLDRNTYYDILFMDIEMEGLDGFETAKRYQKQYEYAKIAMLTSHTELSRRGYVVNAFRYIDKACMEAEITEALSAVRKAKEKERCIEVNIVGLGTMPILIKDIIYVNMNRRNILIHTRKGDFISSCTMHEMEDLVKGCGFYRSHRSYLINLDETINYEGMNIIMSDGTKAYLSKDKQSEFKEKLLARKFEMANG</sequence>
<dbReference type="RefSeq" id="WP_158573051.1">
    <property type="nucleotide sequence ID" value="NZ_JACOPG010000003.1"/>
</dbReference>
<reference evidence="6 7" key="1">
    <citation type="submission" date="2020-08" db="EMBL/GenBank/DDBJ databases">
        <title>Genome public.</title>
        <authorList>
            <person name="Liu C."/>
            <person name="Sun Q."/>
        </authorList>
    </citation>
    <scope>NUCLEOTIDE SEQUENCE [LARGE SCALE GENOMIC DNA]</scope>
    <source>
        <strain evidence="6 7">NSJ-9</strain>
    </source>
</reference>
<dbReference type="Gene3D" id="3.40.50.2300">
    <property type="match status" value="1"/>
</dbReference>
<dbReference type="PROSITE" id="PS50930">
    <property type="entry name" value="HTH_LYTTR"/>
    <property type="match status" value="1"/>
</dbReference>
<dbReference type="PANTHER" id="PTHR37299:SF1">
    <property type="entry name" value="STAGE 0 SPORULATION PROTEIN A HOMOLOG"/>
    <property type="match status" value="1"/>
</dbReference>
<evidence type="ECO:0000256" key="2">
    <source>
        <dbReference type="ARBA" id="ARBA00024867"/>
    </source>
</evidence>
<dbReference type="Pfam" id="PF04397">
    <property type="entry name" value="LytTR"/>
    <property type="match status" value="1"/>
</dbReference>
<evidence type="ECO:0000313" key="7">
    <source>
        <dbReference type="Proteomes" id="UP000643810"/>
    </source>
</evidence>
<dbReference type="PANTHER" id="PTHR37299">
    <property type="entry name" value="TRANSCRIPTIONAL REGULATOR-RELATED"/>
    <property type="match status" value="1"/>
</dbReference>
<dbReference type="Gene3D" id="2.40.50.1020">
    <property type="entry name" value="LytTr DNA-binding domain"/>
    <property type="match status" value="1"/>
</dbReference>
<feature type="domain" description="Response regulatory" evidence="4">
    <location>
        <begin position="2"/>
        <end position="116"/>
    </location>
</feature>
<accession>A0ABR7GGX3</accession>
<evidence type="ECO:0000256" key="1">
    <source>
        <dbReference type="ARBA" id="ARBA00018672"/>
    </source>
</evidence>
<organism evidence="6 7">
    <name type="scientific">Roseburia lenta</name>
    <dbReference type="NCBI Taxonomy" id="2763061"/>
    <lineage>
        <taxon>Bacteria</taxon>
        <taxon>Bacillati</taxon>
        <taxon>Bacillota</taxon>
        <taxon>Clostridia</taxon>
        <taxon>Lachnospirales</taxon>
        <taxon>Lachnospiraceae</taxon>
        <taxon>Roseburia</taxon>
    </lineage>
</organism>
<dbReference type="InterPro" id="IPR001789">
    <property type="entry name" value="Sig_transdc_resp-reg_receiver"/>
</dbReference>
<comment type="caution">
    <text evidence="6">The sequence shown here is derived from an EMBL/GenBank/DDBJ whole genome shotgun (WGS) entry which is preliminary data.</text>
</comment>
<feature type="modified residue" description="4-aspartylphosphate" evidence="3">
    <location>
        <position position="53"/>
    </location>
</feature>
<dbReference type="SMART" id="SM00448">
    <property type="entry name" value="REC"/>
    <property type="match status" value="1"/>
</dbReference>
<proteinExistence type="predicted"/>
<dbReference type="Pfam" id="PF00072">
    <property type="entry name" value="Response_reg"/>
    <property type="match status" value="1"/>
</dbReference>
<evidence type="ECO:0000256" key="3">
    <source>
        <dbReference type="PROSITE-ProRule" id="PRU00169"/>
    </source>
</evidence>
<keyword evidence="3" id="KW-0597">Phosphoprotein</keyword>
<evidence type="ECO:0000313" key="6">
    <source>
        <dbReference type="EMBL" id="MBC5686699.1"/>
    </source>
</evidence>
<dbReference type="InterPro" id="IPR011006">
    <property type="entry name" value="CheY-like_superfamily"/>
</dbReference>
<dbReference type="CDD" id="cd17535">
    <property type="entry name" value="REC_NarL-like"/>
    <property type="match status" value="1"/>
</dbReference>
<keyword evidence="7" id="KW-1185">Reference proteome</keyword>